<feature type="signal peptide" evidence="1">
    <location>
        <begin position="1"/>
        <end position="23"/>
    </location>
</feature>
<feature type="chain" id="PRO_5039237998" description="Lipoprotein SmpA/OmlA domain-containing protein" evidence="1">
    <location>
        <begin position="24"/>
        <end position="97"/>
    </location>
</feature>
<protein>
    <recommendedName>
        <fullName evidence="4">Lipoprotein SmpA/OmlA domain-containing protein</fullName>
    </recommendedName>
</protein>
<keyword evidence="1" id="KW-0732">Signal</keyword>
<evidence type="ECO:0000256" key="1">
    <source>
        <dbReference type="SAM" id="SignalP"/>
    </source>
</evidence>
<sequence length="97" mass="10683">MRNIMKAALIAFASISIAQFASAQQFAPQKVLTDLTPEQVKQINALGGIPNKEVTSPVYDFHLSKILTPAQVARYNELKDGTRQTGTVDYQFNIDGK</sequence>
<accession>A0A9D1TTK9</accession>
<organism evidence="2 3">
    <name type="scientific">Candidatus Ignatzschineria merdigallinarum</name>
    <dbReference type="NCBI Taxonomy" id="2838621"/>
    <lineage>
        <taxon>Bacteria</taxon>
        <taxon>Pseudomonadati</taxon>
        <taxon>Pseudomonadota</taxon>
        <taxon>Gammaproteobacteria</taxon>
        <taxon>Cardiobacteriales</taxon>
        <taxon>Ignatzschineriaceae</taxon>
        <taxon>Ignatzschineria</taxon>
    </lineage>
</organism>
<evidence type="ECO:0008006" key="4">
    <source>
        <dbReference type="Google" id="ProtNLM"/>
    </source>
</evidence>
<reference evidence="2" key="1">
    <citation type="journal article" date="2021" name="PeerJ">
        <title>Extensive microbial diversity within the chicken gut microbiome revealed by metagenomics and culture.</title>
        <authorList>
            <person name="Gilroy R."/>
            <person name="Ravi A."/>
            <person name="Getino M."/>
            <person name="Pursley I."/>
            <person name="Horton D.L."/>
            <person name="Alikhan N.F."/>
            <person name="Baker D."/>
            <person name="Gharbi K."/>
            <person name="Hall N."/>
            <person name="Watson M."/>
            <person name="Adriaenssens E.M."/>
            <person name="Foster-Nyarko E."/>
            <person name="Jarju S."/>
            <person name="Secka A."/>
            <person name="Antonio M."/>
            <person name="Oren A."/>
            <person name="Chaudhuri R.R."/>
            <person name="La Ragione R."/>
            <person name="Hildebrand F."/>
            <person name="Pallen M.J."/>
        </authorList>
    </citation>
    <scope>NUCLEOTIDE SEQUENCE</scope>
    <source>
        <strain evidence="2">CHK160-9182</strain>
    </source>
</reference>
<gene>
    <name evidence="2" type="ORF">H9889_00085</name>
</gene>
<proteinExistence type="predicted"/>
<name>A0A9D1TTK9_9GAMM</name>
<comment type="caution">
    <text evidence="2">The sequence shown here is derived from an EMBL/GenBank/DDBJ whole genome shotgun (WGS) entry which is preliminary data.</text>
</comment>
<evidence type="ECO:0000313" key="2">
    <source>
        <dbReference type="EMBL" id="HIW05720.1"/>
    </source>
</evidence>
<evidence type="ECO:0000313" key="3">
    <source>
        <dbReference type="Proteomes" id="UP000823934"/>
    </source>
</evidence>
<dbReference type="Proteomes" id="UP000823934">
    <property type="component" value="Unassembled WGS sequence"/>
</dbReference>
<dbReference type="EMBL" id="DXHP01000002">
    <property type="protein sequence ID" value="HIW05720.1"/>
    <property type="molecule type" value="Genomic_DNA"/>
</dbReference>
<reference evidence="2" key="2">
    <citation type="submission" date="2021-04" db="EMBL/GenBank/DDBJ databases">
        <authorList>
            <person name="Gilroy R."/>
        </authorList>
    </citation>
    <scope>NUCLEOTIDE SEQUENCE</scope>
    <source>
        <strain evidence="2">CHK160-9182</strain>
    </source>
</reference>
<dbReference type="AlphaFoldDB" id="A0A9D1TTK9"/>